<keyword evidence="4" id="KW-1185">Reference proteome</keyword>
<dbReference type="FunFam" id="3.40.50.720:FF:000080">
    <property type="entry name" value="Thiazole biosynthesis adenylyltransferase ThiF"/>
    <property type="match status" value="1"/>
</dbReference>
<dbReference type="GO" id="GO:0004792">
    <property type="term" value="F:thiosulfate-cyanide sulfurtransferase activity"/>
    <property type="evidence" value="ECO:0007669"/>
    <property type="project" value="TreeGrafter"/>
</dbReference>
<dbReference type="PANTHER" id="PTHR10953:SF102">
    <property type="entry name" value="ADENYLYLTRANSFERASE AND SULFURTRANSFERASE MOCS3"/>
    <property type="match status" value="1"/>
</dbReference>
<dbReference type="OrthoDB" id="9804286at2"/>
<gene>
    <name evidence="3" type="ORF">JMA_06670</name>
</gene>
<dbReference type="HOGENOM" id="CLU_013325_10_1_9"/>
<evidence type="ECO:0000256" key="1">
    <source>
        <dbReference type="ARBA" id="ARBA00009919"/>
    </source>
</evidence>
<dbReference type="SUPFAM" id="SSF69572">
    <property type="entry name" value="Activating enzymes of the ubiquitin-like proteins"/>
    <property type="match status" value="1"/>
</dbReference>
<dbReference type="CDD" id="cd00757">
    <property type="entry name" value="ThiF_MoeB_HesA_family"/>
    <property type="match status" value="1"/>
</dbReference>
<protein>
    <submittedName>
        <fullName evidence="3">Thiamine/molybdopterin biosynthesis ThiF/MoeB-like protein</fullName>
    </submittedName>
</protein>
<dbReference type="InterPro" id="IPR035985">
    <property type="entry name" value="Ubiquitin-activating_enz"/>
</dbReference>
<feature type="domain" description="THIF-type NAD/FAD binding fold" evidence="2">
    <location>
        <begin position="6"/>
        <end position="242"/>
    </location>
</feature>
<dbReference type="BioCyc" id="JESP1508404:G14D9-9884-MONOMER"/>
<reference evidence="3 4" key="1">
    <citation type="submission" date="2014-08" db="EMBL/GenBank/DDBJ databases">
        <title>Complete genome of a marine bacteria Jeotgalibacillus malaysiensis.</title>
        <authorList>
            <person name="Yaakop A.S."/>
            <person name="Chan K.-G."/>
            <person name="Goh K.M."/>
        </authorList>
    </citation>
    <scope>NUCLEOTIDE SEQUENCE [LARGE SCALE GENOMIC DNA]</scope>
    <source>
        <strain evidence="3 4">D5</strain>
    </source>
</reference>
<comment type="similarity">
    <text evidence="1">Belongs to the HesA/MoeB/ThiF family.</text>
</comment>
<dbReference type="Gene3D" id="3.40.50.720">
    <property type="entry name" value="NAD(P)-binding Rossmann-like Domain"/>
    <property type="match status" value="1"/>
</dbReference>
<organism evidence="3 4">
    <name type="scientific">Jeotgalibacillus malaysiensis</name>
    <dbReference type="NCBI Taxonomy" id="1508404"/>
    <lineage>
        <taxon>Bacteria</taxon>
        <taxon>Bacillati</taxon>
        <taxon>Bacillota</taxon>
        <taxon>Bacilli</taxon>
        <taxon>Bacillales</taxon>
        <taxon>Caryophanaceae</taxon>
        <taxon>Jeotgalibacillus</taxon>
    </lineage>
</organism>
<dbReference type="InterPro" id="IPR000594">
    <property type="entry name" value="ThiF_NAD_FAD-bd"/>
</dbReference>
<dbReference type="GO" id="GO:0008641">
    <property type="term" value="F:ubiquitin-like modifier activating enzyme activity"/>
    <property type="evidence" value="ECO:0007669"/>
    <property type="project" value="InterPro"/>
</dbReference>
<dbReference type="NCBIfam" id="NF009123">
    <property type="entry name" value="PRK12475.1"/>
    <property type="match status" value="1"/>
</dbReference>
<dbReference type="GO" id="GO:0005829">
    <property type="term" value="C:cytosol"/>
    <property type="evidence" value="ECO:0007669"/>
    <property type="project" value="TreeGrafter"/>
</dbReference>
<evidence type="ECO:0000259" key="2">
    <source>
        <dbReference type="Pfam" id="PF00899"/>
    </source>
</evidence>
<evidence type="ECO:0000313" key="3">
    <source>
        <dbReference type="EMBL" id="AJD89984.1"/>
    </source>
</evidence>
<dbReference type="InterPro" id="IPR045886">
    <property type="entry name" value="ThiF/MoeB/HesA"/>
</dbReference>
<sequence>MQQDRYSRQELFKPIGSPGQEELSRKHVLVIGAGALGTGASEALVRAGVGKITIIDRDYVEWSNLQRQSLYSEEDARRKMPKAIAAKYRLEQVNSYVEIQAVVADITYEDLLKYAEKSDLMIDATDNFETRFVINDVAQKLALPWIYGACVGSTGMSFTVVPGVTPCFNCLWETTPPTGQTCDTAGIISPAVTMVTAHQTADALKILSGNTEALSGKLVTFDVWQNDYQAVGVARLKKSACPSCGEEPTYPYLSMETAMKTAVLCGRDTVQIRPAEKKNVDLGDLHTIFSTQGLPVQYNQFLISITFDPYRMVIFKDGRVLIHGTNDKTEAKKVYHRVFS</sequence>
<proteinExistence type="inferred from homology"/>
<dbReference type="STRING" id="1508404.JMA_06670"/>
<dbReference type="KEGG" id="jeo:JMA_06670"/>
<dbReference type="PANTHER" id="PTHR10953">
    <property type="entry name" value="UBIQUITIN-ACTIVATING ENZYME E1"/>
    <property type="match status" value="1"/>
</dbReference>
<dbReference type="AlphaFoldDB" id="A0A0B5APG8"/>
<name>A0A0B5APG8_9BACL</name>
<accession>A0A0B5APG8</accession>
<evidence type="ECO:0000313" key="4">
    <source>
        <dbReference type="Proteomes" id="UP000031449"/>
    </source>
</evidence>
<dbReference type="GO" id="GO:0008146">
    <property type="term" value="F:sulfotransferase activity"/>
    <property type="evidence" value="ECO:0007669"/>
    <property type="project" value="TreeGrafter"/>
</dbReference>
<dbReference type="EMBL" id="CP009416">
    <property type="protein sequence ID" value="AJD89984.1"/>
    <property type="molecule type" value="Genomic_DNA"/>
</dbReference>
<dbReference type="Proteomes" id="UP000031449">
    <property type="component" value="Chromosome"/>
</dbReference>
<dbReference type="GO" id="GO:0016779">
    <property type="term" value="F:nucleotidyltransferase activity"/>
    <property type="evidence" value="ECO:0007669"/>
    <property type="project" value="TreeGrafter"/>
</dbReference>
<dbReference type="Pfam" id="PF00899">
    <property type="entry name" value="ThiF"/>
    <property type="match status" value="1"/>
</dbReference>